<dbReference type="GO" id="GO:0048027">
    <property type="term" value="F:mRNA 5'-UTR binding"/>
    <property type="evidence" value="ECO:0007669"/>
    <property type="project" value="Ensembl"/>
</dbReference>
<evidence type="ECO:0000256" key="3">
    <source>
        <dbReference type="ARBA" id="ARBA00022553"/>
    </source>
</evidence>
<feature type="region of interest" description="Disordered" evidence="11">
    <location>
        <begin position="252"/>
        <end position="301"/>
    </location>
</feature>
<evidence type="ECO:0000256" key="9">
    <source>
        <dbReference type="ARBA" id="ARBA00061550"/>
    </source>
</evidence>
<dbReference type="GO" id="GO:0032880">
    <property type="term" value="P:regulation of protein localization"/>
    <property type="evidence" value="ECO:0007669"/>
    <property type="project" value="Ensembl"/>
</dbReference>
<dbReference type="InterPro" id="IPR050257">
    <property type="entry name" value="eL8/uL1-like"/>
</dbReference>
<dbReference type="GO" id="GO:0003730">
    <property type="term" value="F:mRNA 3'-UTR binding"/>
    <property type="evidence" value="ECO:0007669"/>
    <property type="project" value="Ensembl"/>
</dbReference>
<feature type="compositionally biased region" description="Basic and acidic residues" evidence="11">
    <location>
        <begin position="337"/>
        <end position="346"/>
    </location>
</feature>
<accession>A0A8D0BBP7</accession>
<evidence type="ECO:0000313" key="12">
    <source>
        <dbReference type="Ensembl" id="ENSSMRP00000005770.1"/>
    </source>
</evidence>
<evidence type="ECO:0000256" key="5">
    <source>
        <dbReference type="ARBA" id="ARBA00022990"/>
    </source>
</evidence>
<evidence type="ECO:0000256" key="8">
    <source>
        <dbReference type="ARBA" id="ARBA00054167"/>
    </source>
</evidence>
<dbReference type="InterPro" id="IPR028364">
    <property type="entry name" value="Ribosomal_uL1/biogenesis"/>
</dbReference>
<dbReference type="Proteomes" id="UP000694421">
    <property type="component" value="Unplaced"/>
</dbReference>
<protein>
    <recommendedName>
        <fullName evidence="10">Ribosomal L1 domain-containing protein 1</fullName>
    </recommendedName>
</protein>
<comment type="function">
    <text evidence="8">Regulates cellular senescence through inhibition of PTEN translation. Acts as a pro-apoptotic regulator in response to DNA damage.</text>
</comment>
<evidence type="ECO:0000256" key="11">
    <source>
        <dbReference type="SAM" id="MobiDB-lite"/>
    </source>
</evidence>
<dbReference type="GO" id="GO:0005829">
    <property type="term" value="C:cytosol"/>
    <property type="evidence" value="ECO:0007669"/>
    <property type="project" value="Ensembl"/>
</dbReference>
<dbReference type="OMA" id="CYSAHIG"/>
<comment type="similarity">
    <text evidence="9">Belongs to the universal ribosomal protein uL1 family. Highly divergent.</text>
</comment>
<evidence type="ECO:0000256" key="2">
    <source>
        <dbReference type="ARBA" id="ARBA00022499"/>
    </source>
</evidence>
<reference evidence="12" key="1">
    <citation type="submission" date="2025-08" db="UniProtKB">
        <authorList>
            <consortium name="Ensembl"/>
        </authorList>
    </citation>
    <scope>IDENTIFICATION</scope>
</reference>
<reference evidence="12" key="2">
    <citation type="submission" date="2025-09" db="UniProtKB">
        <authorList>
            <consortium name="Ensembl"/>
        </authorList>
    </citation>
    <scope>IDENTIFICATION</scope>
</reference>
<dbReference type="GO" id="GO:0005929">
    <property type="term" value="C:cilium"/>
    <property type="evidence" value="ECO:0007669"/>
    <property type="project" value="Ensembl"/>
</dbReference>
<dbReference type="CDD" id="cd00403">
    <property type="entry name" value="Ribosomal_L1"/>
    <property type="match status" value="1"/>
</dbReference>
<organism evidence="12 13">
    <name type="scientific">Salvator merianae</name>
    <name type="common">Argentine black and white tegu</name>
    <name type="synonym">Tupinambis merianae</name>
    <dbReference type="NCBI Taxonomy" id="96440"/>
    <lineage>
        <taxon>Eukaryota</taxon>
        <taxon>Metazoa</taxon>
        <taxon>Chordata</taxon>
        <taxon>Craniata</taxon>
        <taxon>Vertebrata</taxon>
        <taxon>Euteleostomi</taxon>
        <taxon>Lepidosauria</taxon>
        <taxon>Squamata</taxon>
        <taxon>Bifurcata</taxon>
        <taxon>Unidentata</taxon>
        <taxon>Episquamata</taxon>
        <taxon>Laterata</taxon>
        <taxon>Teiioidea</taxon>
        <taxon>Teiidae</taxon>
        <taxon>Salvator</taxon>
    </lineage>
</organism>
<evidence type="ECO:0000256" key="4">
    <source>
        <dbReference type="ARBA" id="ARBA00022843"/>
    </source>
</evidence>
<evidence type="ECO:0000256" key="7">
    <source>
        <dbReference type="ARBA" id="ARBA00023242"/>
    </source>
</evidence>
<feature type="compositionally biased region" description="Basic and acidic residues" evidence="11">
    <location>
        <begin position="256"/>
        <end position="287"/>
    </location>
</feature>
<dbReference type="GO" id="GO:0042981">
    <property type="term" value="P:regulation of apoptotic process"/>
    <property type="evidence" value="ECO:0007669"/>
    <property type="project" value="Ensembl"/>
</dbReference>
<dbReference type="Ensembl" id="ENSSMRT00000006767.1">
    <property type="protein sequence ID" value="ENSSMRP00000005770.1"/>
    <property type="gene ID" value="ENSSMRG00000004658.1"/>
</dbReference>
<dbReference type="InterPro" id="IPR023674">
    <property type="entry name" value="Ribosomal_uL1-like"/>
</dbReference>
<dbReference type="InterPro" id="IPR016095">
    <property type="entry name" value="Ribosomal_uL1_3-a/b-sand"/>
</dbReference>
<keyword evidence="6" id="KW-0175">Coiled coil</keyword>
<dbReference type="GO" id="GO:0005730">
    <property type="term" value="C:nucleolus"/>
    <property type="evidence" value="ECO:0007669"/>
    <property type="project" value="UniProtKB-SubCell"/>
</dbReference>
<comment type="subcellular location">
    <subcellularLocation>
        <location evidence="1">Nucleus</location>
        <location evidence="1">Nucleolus</location>
    </subcellularLocation>
</comment>
<dbReference type="AlphaFoldDB" id="A0A8D0BBP7"/>
<feature type="region of interest" description="Disordered" evidence="11">
    <location>
        <begin position="316"/>
        <end position="422"/>
    </location>
</feature>
<evidence type="ECO:0000313" key="13">
    <source>
        <dbReference type="Proteomes" id="UP000694421"/>
    </source>
</evidence>
<dbReference type="Gene3D" id="3.40.50.790">
    <property type="match status" value="1"/>
</dbReference>
<keyword evidence="7" id="KW-0539">Nucleus</keyword>
<keyword evidence="13" id="KW-1185">Reference proteome</keyword>
<dbReference type="GO" id="GO:0005694">
    <property type="term" value="C:chromosome"/>
    <property type="evidence" value="ECO:0007669"/>
    <property type="project" value="Ensembl"/>
</dbReference>
<keyword evidence="3" id="KW-0597">Phosphoprotein</keyword>
<keyword evidence="4" id="KW-0832">Ubl conjugation</keyword>
<dbReference type="FunFam" id="3.40.50.790:FF:000004">
    <property type="entry name" value="Ribosomal L1 domain-containing 1-like 1"/>
    <property type="match status" value="1"/>
</dbReference>
<evidence type="ECO:0000256" key="10">
    <source>
        <dbReference type="ARBA" id="ARBA00070787"/>
    </source>
</evidence>
<keyword evidence="2" id="KW-1017">Isopeptide bond</keyword>
<dbReference type="GO" id="GO:2000772">
    <property type="term" value="P:regulation of cellular senescence"/>
    <property type="evidence" value="ECO:0007669"/>
    <property type="project" value="Ensembl"/>
</dbReference>
<dbReference type="GeneTree" id="ENSGT00440000038603"/>
<dbReference type="PANTHER" id="PTHR23105">
    <property type="entry name" value="RIBOSOMAL PROTEIN L7AE FAMILY MEMBER"/>
    <property type="match status" value="1"/>
</dbReference>
<proteinExistence type="inferred from homology"/>
<dbReference type="SUPFAM" id="SSF56808">
    <property type="entry name" value="Ribosomal protein L1"/>
    <property type="match status" value="1"/>
</dbReference>
<evidence type="ECO:0000256" key="6">
    <source>
        <dbReference type="ARBA" id="ARBA00023054"/>
    </source>
</evidence>
<keyword evidence="5" id="KW-0007">Acetylation</keyword>
<dbReference type="Pfam" id="PF00687">
    <property type="entry name" value="Ribosomal_L1"/>
    <property type="match status" value="1"/>
</dbReference>
<sequence>MDAALGDRVLDCEQIKKAVQALLAYNKNRQKNDDKLFLNDDSHMFLNITVWKIPPREQVIKITLPHSILLGTSEICLFTKDEPGLTAEQTENFYKKLLFQHGITNITEVISYKTLKTEYKPFEAKRRLLSRFVLFLADDRIRRLLPSHLGKHFYKNKKAPLSVNVNAKDLAKEIKRHIEGTVLPITNKGCCYTVRIGHTGMEAFKIVQNVAAAVKIMATKAPQIWKSVKILHLKTDKSVALPIFTWSNLKSGDLQKGSDPEARQEAQAKKSKEKCADKKKSSGKAEVEVSNGPNPGSKQGEMEISVELPEGEEIPQLVPIERSPSVRAKVPEASPATREDVKAETKSKRKLPLTPRCSAPPQETPGDGQSGKRLRRSTKSGAGEQERLALGRCLHHPSSMVSANPKPGKTGTSAKDAPATPR</sequence>
<name>A0A8D0BBP7_SALMN</name>
<evidence type="ECO:0000256" key="1">
    <source>
        <dbReference type="ARBA" id="ARBA00004604"/>
    </source>
</evidence>